<organism evidence="1 2">
    <name type="scientific">Streptomyces palmae</name>
    <dbReference type="NCBI Taxonomy" id="1701085"/>
    <lineage>
        <taxon>Bacteria</taxon>
        <taxon>Bacillati</taxon>
        <taxon>Actinomycetota</taxon>
        <taxon>Actinomycetes</taxon>
        <taxon>Kitasatosporales</taxon>
        <taxon>Streptomycetaceae</taxon>
        <taxon>Streptomyces</taxon>
    </lineage>
</organism>
<dbReference type="OrthoDB" id="4618973at2"/>
<evidence type="ECO:0000313" key="2">
    <source>
        <dbReference type="Proteomes" id="UP000297948"/>
    </source>
</evidence>
<dbReference type="EMBL" id="SRID01000046">
    <property type="protein sequence ID" value="TGB14864.1"/>
    <property type="molecule type" value="Genomic_DNA"/>
</dbReference>
<evidence type="ECO:0000313" key="1">
    <source>
        <dbReference type="EMBL" id="TGB14864.1"/>
    </source>
</evidence>
<dbReference type="Pfam" id="PF10604">
    <property type="entry name" value="Polyketide_cyc2"/>
    <property type="match status" value="1"/>
</dbReference>
<dbReference type="Proteomes" id="UP000297948">
    <property type="component" value="Unassembled WGS sequence"/>
</dbReference>
<keyword evidence="2" id="KW-1185">Reference proteome</keyword>
<gene>
    <name evidence="1" type="ORF">E4099_07780</name>
</gene>
<name>A0A4Z0HA30_9ACTN</name>
<proteinExistence type="predicted"/>
<dbReference type="Gene3D" id="3.30.530.20">
    <property type="match status" value="1"/>
</dbReference>
<dbReference type="SUPFAM" id="SSF55961">
    <property type="entry name" value="Bet v1-like"/>
    <property type="match status" value="1"/>
</dbReference>
<comment type="caution">
    <text evidence="1">The sequence shown here is derived from an EMBL/GenBank/DDBJ whole genome shotgun (WGS) entry which is preliminary data.</text>
</comment>
<dbReference type="AlphaFoldDB" id="A0A4Z0HA30"/>
<reference evidence="1 2" key="1">
    <citation type="submission" date="2019-03" db="EMBL/GenBank/DDBJ databases">
        <authorList>
            <person name="Gonzalez-Pimentel J.L."/>
        </authorList>
    </citation>
    <scope>NUCLEOTIDE SEQUENCE [LARGE SCALE GENOMIC DNA]</scope>
    <source>
        <strain evidence="1 2">JCM 31289</strain>
    </source>
</reference>
<protein>
    <submittedName>
        <fullName evidence="1">SRPBCC family protein</fullName>
    </submittedName>
</protein>
<dbReference type="CDD" id="cd07812">
    <property type="entry name" value="SRPBCC"/>
    <property type="match status" value="1"/>
</dbReference>
<dbReference type="InterPro" id="IPR023393">
    <property type="entry name" value="START-like_dom_sf"/>
</dbReference>
<accession>A0A4Z0HA30</accession>
<sequence>MPRFPEPAATGAVTIRTTPADAYRVIGDPPAMARLAEEAHRARWLYGATSARVGARFRGYNRNGIRRWVTTCRITDADPGRRFAYEVTASPLRIPIARWCYEIKPAAEGCTVTETSWLRAPLWFIPFAMLITGIIDRPGANSAHIATTLQRLKRHLEGAPSPHTDARHG</sequence>
<dbReference type="InterPro" id="IPR019587">
    <property type="entry name" value="Polyketide_cyclase/dehydratase"/>
</dbReference>